<keyword evidence="4" id="KW-1185">Reference proteome</keyword>
<dbReference type="PANTHER" id="PTHR37534">
    <property type="entry name" value="TRANSCRIPTIONAL ACTIVATOR PROTEIN UGA3"/>
    <property type="match status" value="1"/>
</dbReference>
<dbReference type="CDD" id="cd00067">
    <property type="entry name" value="GAL4"/>
    <property type="match status" value="1"/>
</dbReference>
<dbReference type="Gene3D" id="4.10.240.10">
    <property type="entry name" value="Zn(2)-C6 fungal-type DNA-binding domain"/>
    <property type="match status" value="1"/>
</dbReference>
<dbReference type="SMART" id="SM00066">
    <property type="entry name" value="GAL4"/>
    <property type="match status" value="1"/>
</dbReference>
<dbReference type="SUPFAM" id="SSF57701">
    <property type="entry name" value="Zn2/Cys6 DNA-binding domain"/>
    <property type="match status" value="1"/>
</dbReference>
<name>A0ABR1EY00_9ASCO</name>
<reference evidence="3 4" key="1">
    <citation type="submission" date="2024-03" db="EMBL/GenBank/DDBJ databases">
        <title>Genome-scale model development and genomic sequencing of the oleaginous clade Lipomyces.</title>
        <authorList>
            <consortium name="Lawrence Berkeley National Laboratory"/>
            <person name="Czajka J.J."/>
            <person name="Han Y."/>
            <person name="Kim J."/>
            <person name="Mondo S.J."/>
            <person name="Hofstad B.A."/>
            <person name="Robles A."/>
            <person name="Haridas S."/>
            <person name="Riley R."/>
            <person name="LaButti K."/>
            <person name="Pangilinan J."/>
            <person name="Andreopoulos W."/>
            <person name="Lipzen A."/>
            <person name="Yan J."/>
            <person name="Wang M."/>
            <person name="Ng V."/>
            <person name="Grigoriev I.V."/>
            <person name="Spatafora J.W."/>
            <person name="Magnuson J.K."/>
            <person name="Baker S.E."/>
            <person name="Pomraning K.R."/>
        </authorList>
    </citation>
    <scope>NUCLEOTIDE SEQUENCE [LARGE SCALE GENOMIC DNA]</scope>
    <source>
        <strain evidence="3 4">Phaff 52-87</strain>
    </source>
</reference>
<dbReference type="InterPro" id="IPR036864">
    <property type="entry name" value="Zn2-C6_fun-type_DNA-bd_sf"/>
</dbReference>
<dbReference type="GeneID" id="90039877"/>
<dbReference type="InterPro" id="IPR001138">
    <property type="entry name" value="Zn2Cys6_DnaBD"/>
</dbReference>
<dbReference type="Pfam" id="PF00172">
    <property type="entry name" value="Zn_clus"/>
    <property type="match status" value="1"/>
</dbReference>
<evidence type="ECO:0000256" key="1">
    <source>
        <dbReference type="ARBA" id="ARBA00023242"/>
    </source>
</evidence>
<dbReference type="EMBL" id="JBBJBU010000017">
    <property type="protein sequence ID" value="KAK7202481.1"/>
    <property type="molecule type" value="Genomic_DNA"/>
</dbReference>
<accession>A0ABR1EY00</accession>
<sequence>MARDRSSNNGIITRRRIDREPRSRSGCLTCRARHKRCDQRMPSCSNCNRLNLKCEGYKSVLRWQARTMQSVNIPDSTYRSVRYIVFGQADYRDYSEEVETLLDLYSQMDLLPDEQEQHTHQVQQHIGSDYMPCHAVKDDYSSPGTIPLATPDLAYFSAFEDSPSGLISPPAAIDNSSSMLDHSDLIYLPDAAMPATAPAPAAAGKYEPCWLAALNGAAVDGMLTEYADHQMEVMMPMANPDFTAVTYI</sequence>
<dbReference type="PANTHER" id="PTHR37534:SF7">
    <property type="entry name" value="TRANSCRIPTIONAL ACTIVATOR PROTEIN UGA3"/>
    <property type="match status" value="1"/>
</dbReference>
<proteinExistence type="predicted"/>
<dbReference type="PROSITE" id="PS00463">
    <property type="entry name" value="ZN2_CY6_FUNGAL_1"/>
    <property type="match status" value="1"/>
</dbReference>
<feature type="domain" description="Zn(2)-C6 fungal-type" evidence="2">
    <location>
        <begin position="26"/>
        <end position="54"/>
    </location>
</feature>
<dbReference type="Proteomes" id="UP001498771">
    <property type="component" value="Unassembled WGS sequence"/>
</dbReference>
<evidence type="ECO:0000259" key="2">
    <source>
        <dbReference type="PROSITE" id="PS50048"/>
    </source>
</evidence>
<keyword evidence="1" id="KW-0539">Nucleus</keyword>
<dbReference type="RefSeq" id="XP_064765514.1">
    <property type="nucleotide sequence ID" value="XM_064914365.1"/>
</dbReference>
<dbReference type="PROSITE" id="PS50048">
    <property type="entry name" value="ZN2_CY6_FUNGAL_2"/>
    <property type="match status" value="1"/>
</dbReference>
<evidence type="ECO:0000313" key="3">
    <source>
        <dbReference type="EMBL" id="KAK7202481.1"/>
    </source>
</evidence>
<protein>
    <recommendedName>
        <fullName evidence="2">Zn(2)-C6 fungal-type domain-containing protein</fullName>
    </recommendedName>
</protein>
<organism evidence="3 4">
    <name type="scientific">Myxozyma melibiosi</name>
    <dbReference type="NCBI Taxonomy" id="54550"/>
    <lineage>
        <taxon>Eukaryota</taxon>
        <taxon>Fungi</taxon>
        <taxon>Dikarya</taxon>
        <taxon>Ascomycota</taxon>
        <taxon>Saccharomycotina</taxon>
        <taxon>Lipomycetes</taxon>
        <taxon>Lipomycetales</taxon>
        <taxon>Lipomycetaceae</taxon>
        <taxon>Myxozyma</taxon>
    </lineage>
</organism>
<evidence type="ECO:0000313" key="4">
    <source>
        <dbReference type="Proteomes" id="UP001498771"/>
    </source>
</evidence>
<gene>
    <name evidence="3" type="ORF">BZA70DRAFT_292252</name>
</gene>
<comment type="caution">
    <text evidence="3">The sequence shown here is derived from an EMBL/GenBank/DDBJ whole genome shotgun (WGS) entry which is preliminary data.</text>
</comment>